<organism evidence="13">
    <name type="scientific">Tetraodon nigroviridis</name>
    <name type="common">Spotted green pufferfish</name>
    <name type="synonym">Chelonodon nigroviridis</name>
    <dbReference type="NCBI Taxonomy" id="99883"/>
    <lineage>
        <taxon>Eukaryota</taxon>
        <taxon>Metazoa</taxon>
        <taxon>Chordata</taxon>
        <taxon>Craniata</taxon>
        <taxon>Vertebrata</taxon>
        <taxon>Euteleostomi</taxon>
        <taxon>Actinopterygii</taxon>
        <taxon>Neopterygii</taxon>
        <taxon>Teleostei</taxon>
        <taxon>Neoteleostei</taxon>
        <taxon>Acanthomorphata</taxon>
        <taxon>Eupercaria</taxon>
        <taxon>Tetraodontiformes</taxon>
        <taxon>Tetradontoidea</taxon>
        <taxon>Tetraodontidae</taxon>
        <taxon>Tetraodon</taxon>
    </lineage>
</organism>
<proteinExistence type="inferred from homology"/>
<comment type="subcellular location">
    <subcellularLocation>
        <location evidence="2">Cytoplasm</location>
        <location evidence="2">Cytoskeleton</location>
        <location evidence="2">Cilium axoneme</location>
    </subcellularLocation>
    <subcellularLocation>
        <location evidence="1">Cytoplasm</location>
        <location evidence="1">Cytoskeleton</location>
        <location evidence="1">Cilium basal body</location>
    </subcellularLocation>
</comment>
<dbReference type="KEGG" id="tng:GSTEN00016914G001"/>
<dbReference type="InterPro" id="IPR018799">
    <property type="entry name" value="TRAF3IP1"/>
</dbReference>
<evidence type="ECO:0000256" key="3">
    <source>
        <dbReference type="ARBA" id="ARBA00022490"/>
    </source>
</evidence>
<dbReference type="AlphaFoldDB" id="Q4SK34"/>
<evidence type="ECO:0000256" key="10">
    <source>
        <dbReference type="SAM" id="MobiDB-lite"/>
    </source>
</evidence>
<reference evidence="13" key="2">
    <citation type="submission" date="2004-02" db="EMBL/GenBank/DDBJ databases">
        <authorList>
            <consortium name="Genoscope"/>
            <consortium name="Whitehead Institute Centre for Genome Research"/>
        </authorList>
    </citation>
    <scope>NUCLEOTIDE SEQUENCE</scope>
</reference>
<keyword evidence="5" id="KW-0175">Coiled coil</keyword>
<dbReference type="OrthoDB" id="10258914at2759"/>
<dbReference type="InterPro" id="IPR042576">
    <property type="entry name" value="TRAF3IP1_N_sf"/>
</dbReference>
<dbReference type="GO" id="GO:0070507">
    <property type="term" value="P:regulation of microtubule cytoskeleton organization"/>
    <property type="evidence" value="ECO:0007669"/>
    <property type="project" value="TreeGrafter"/>
</dbReference>
<feature type="compositionally biased region" description="Basic and acidic residues" evidence="10">
    <location>
        <begin position="145"/>
        <end position="179"/>
    </location>
</feature>
<feature type="domain" description="TRAF3-interacting protein 1 N-terminal" evidence="11">
    <location>
        <begin position="5"/>
        <end position="116"/>
    </location>
</feature>
<dbReference type="PANTHER" id="PTHR31363">
    <property type="entry name" value="TRAF3-INTERACTING PROTEIN 1"/>
    <property type="match status" value="1"/>
</dbReference>
<evidence type="ECO:0000256" key="9">
    <source>
        <dbReference type="ARBA" id="ARBA00070492"/>
    </source>
</evidence>
<evidence type="ECO:0000313" key="13">
    <source>
        <dbReference type="EMBL" id="CAF98998.1"/>
    </source>
</evidence>
<evidence type="ECO:0000256" key="6">
    <source>
        <dbReference type="ARBA" id="ARBA00023212"/>
    </source>
</evidence>
<comment type="caution">
    <text evidence="13">The sequence shown here is derived from an EMBL/GenBank/DDBJ whole genome shotgun (WGS) entry which is preliminary data.</text>
</comment>
<dbReference type="GO" id="GO:0008017">
    <property type="term" value="F:microtubule binding"/>
    <property type="evidence" value="ECO:0007669"/>
    <property type="project" value="InterPro"/>
</dbReference>
<dbReference type="PANTHER" id="PTHR31363:SF0">
    <property type="entry name" value="TRAF3-INTERACTING PROTEIN 1"/>
    <property type="match status" value="1"/>
</dbReference>
<reference evidence="13" key="1">
    <citation type="journal article" date="2004" name="Nature">
        <title>Genome duplication in the teleost fish Tetraodon nigroviridis reveals the early vertebrate proto-karyotype.</title>
        <authorList>
            <person name="Jaillon O."/>
            <person name="Aury J.-M."/>
            <person name="Brunet F."/>
            <person name="Petit J.-L."/>
            <person name="Stange-Thomann N."/>
            <person name="Mauceli E."/>
            <person name="Bouneau L."/>
            <person name="Fischer C."/>
            <person name="Ozouf-Costaz C."/>
            <person name="Bernot A."/>
            <person name="Nicaud S."/>
            <person name="Jaffe D."/>
            <person name="Fisher S."/>
            <person name="Lutfalla G."/>
            <person name="Dossat C."/>
            <person name="Segurens B."/>
            <person name="Dasilva C."/>
            <person name="Salanoubat M."/>
            <person name="Levy M."/>
            <person name="Boudet N."/>
            <person name="Castellano S."/>
            <person name="Anthouard V."/>
            <person name="Jubin C."/>
            <person name="Castelli V."/>
            <person name="Katinka M."/>
            <person name="Vacherie B."/>
            <person name="Biemont C."/>
            <person name="Skalli Z."/>
            <person name="Cattolico L."/>
            <person name="Poulain J."/>
            <person name="De Berardinis V."/>
            <person name="Cruaud C."/>
            <person name="Duprat S."/>
            <person name="Brottier P."/>
            <person name="Coutanceau J.-P."/>
            <person name="Gouzy J."/>
            <person name="Parra G."/>
            <person name="Lardier G."/>
            <person name="Chapple C."/>
            <person name="McKernan K.J."/>
            <person name="McEwan P."/>
            <person name="Bosak S."/>
            <person name="Kellis M."/>
            <person name="Volff J.-N."/>
            <person name="Guigo R."/>
            <person name="Zody M.C."/>
            <person name="Mesirov J."/>
            <person name="Lindblad-Toh K."/>
            <person name="Birren B."/>
            <person name="Nusbaum C."/>
            <person name="Kahn D."/>
            <person name="Robinson-Rechavi M."/>
            <person name="Laudet V."/>
            <person name="Schachter V."/>
            <person name="Quetier F."/>
            <person name="Saurin W."/>
            <person name="Scarpelli C."/>
            <person name="Wincker P."/>
            <person name="Lander E.S."/>
            <person name="Weissenbach J."/>
            <person name="Roest Crollius H."/>
        </authorList>
    </citation>
    <scope>NUCLEOTIDE SEQUENCE [LARGE SCALE GENOMIC DNA]</scope>
</reference>
<dbReference type="GO" id="GO:0060271">
    <property type="term" value="P:cilium assembly"/>
    <property type="evidence" value="ECO:0007669"/>
    <property type="project" value="TreeGrafter"/>
</dbReference>
<dbReference type="FunFam" id="1.10.418.50:FF:000001">
    <property type="entry name" value="TRAF3-interacting protein 1 isoform X1"/>
    <property type="match status" value="1"/>
</dbReference>
<comment type="similarity">
    <text evidence="8">Belongs to the TRAF3IP1 family.</text>
</comment>
<dbReference type="InterPro" id="IPR040468">
    <property type="entry name" value="TRAF3IP1_N"/>
</dbReference>
<dbReference type="GO" id="GO:0048513">
    <property type="term" value="P:animal organ development"/>
    <property type="evidence" value="ECO:0007669"/>
    <property type="project" value="UniProtKB-ARBA"/>
</dbReference>
<keyword evidence="7" id="KW-0966">Cell projection</keyword>
<feature type="region of interest" description="Disordered" evidence="10">
    <location>
        <begin position="130"/>
        <end position="189"/>
    </location>
</feature>
<dbReference type="GO" id="GO:0030992">
    <property type="term" value="C:intraciliary transport particle B"/>
    <property type="evidence" value="ECO:0007669"/>
    <property type="project" value="TreeGrafter"/>
</dbReference>
<dbReference type="GO" id="GO:0048731">
    <property type="term" value="P:system development"/>
    <property type="evidence" value="ECO:0007669"/>
    <property type="project" value="UniProtKB-ARBA"/>
</dbReference>
<evidence type="ECO:0000256" key="8">
    <source>
        <dbReference type="ARBA" id="ARBA00043971"/>
    </source>
</evidence>
<gene>
    <name evidence="13" type="ORF">GSTENG00016914001</name>
</gene>
<dbReference type="GO" id="GO:0005930">
    <property type="term" value="C:axoneme"/>
    <property type="evidence" value="ECO:0007669"/>
    <property type="project" value="UniProtKB-SubCell"/>
</dbReference>
<keyword evidence="4" id="KW-0970">Cilium biogenesis/degradation</keyword>
<evidence type="ECO:0000256" key="1">
    <source>
        <dbReference type="ARBA" id="ARBA00004120"/>
    </source>
</evidence>
<sequence length="364" mass="41331">MNAAVVKKTQETLGKVIKKPVLTEKLLNRPPFRFLRDIFVEEASQSQNLPGQWDLIGDFRFSLQDKDAKMAFLQKAIDVVMLVSGEPLAVKPVRVVCGHEPERTNELLQALAKCCLAKLSSDEAVRRVVSGEKTELKTKASTSRSQDKENREGREANLDKEANLPEKPLKKVPPEELSKTTKSVPAPAEAAEVQMSLTVREYSEQDINGGEQHGALVKKILDTKKDYETSSSSKLKQSIESEVALKKEQDTAKRETERVCSSIQTMCRSTQFLAKNLDYVQENIDAMQAELIFWCQESKKYMQACEEEERTTEKALEPRHTELLDLEQQIVDMWSKIRTSRANILRNEEKREKLLRGISFHHGA</sequence>
<feature type="domain" description="TRAF3-interacting protein 1 C-terminal" evidence="12">
    <location>
        <begin position="210"/>
        <end position="356"/>
    </location>
</feature>
<accession>Q4SK34</accession>
<keyword evidence="3" id="KW-0963">Cytoplasm</keyword>
<evidence type="ECO:0000256" key="2">
    <source>
        <dbReference type="ARBA" id="ARBA00004430"/>
    </source>
</evidence>
<dbReference type="GO" id="GO:0042073">
    <property type="term" value="P:intraciliary transport"/>
    <property type="evidence" value="ECO:0007669"/>
    <property type="project" value="TreeGrafter"/>
</dbReference>
<dbReference type="Pfam" id="PF10243">
    <property type="entry name" value="MIP-T3"/>
    <property type="match status" value="1"/>
</dbReference>
<dbReference type="InterPro" id="IPR041476">
    <property type="entry name" value="TRAF3IP1_C"/>
</dbReference>
<protein>
    <recommendedName>
        <fullName evidence="9">TRAF3-interacting protein 1</fullName>
    </recommendedName>
</protein>
<dbReference type="GO" id="GO:0036064">
    <property type="term" value="C:ciliary basal body"/>
    <property type="evidence" value="ECO:0007669"/>
    <property type="project" value="TreeGrafter"/>
</dbReference>
<evidence type="ECO:0000256" key="4">
    <source>
        <dbReference type="ARBA" id="ARBA00022794"/>
    </source>
</evidence>
<dbReference type="Gene3D" id="1.10.418.50">
    <property type="entry name" value="Microtubule-binding protein MIP-T3"/>
    <property type="match status" value="1"/>
</dbReference>
<evidence type="ECO:0000259" key="12">
    <source>
        <dbReference type="Pfam" id="PF17749"/>
    </source>
</evidence>
<dbReference type="EMBL" id="CAAE01014570">
    <property type="protein sequence ID" value="CAF98998.1"/>
    <property type="molecule type" value="Genomic_DNA"/>
</dbReference>
<name>Q4SK34_TETNG</name>
<evidence type="ECO:0000256" key="5">
    <source>
        <dbReference type="ARBA" id="ARBA00023054"/>
    </source>
</evidence>
<evidence type="ECO:0000256" key="7">
    <source>
        <dbReference type="ARBA" id="ARBA00023273"/>
    </source>
</evidence>
<keyword evidence="6" id="KW-0206">Cytoskeleton</keyword>
<evidence type="ECO:0000259" key="11">
    <source>
        <dbReference type="Pfam" id="PF10243"/>
    </source>
</evidence>
<dbReference type="Pfam" id="PF17749">
    <property type="entry name" value="MIP-T3_C"/>
    <property type="match status" value="1"/>
</dbReference>